<dbReference type="RefSeq" id="WP_153420268.1">
    <property type="nucleotide sequence ID" value="NZ_WFLM01000003.1"/>
</dbReference>
<evidence type="ECO:0000313" key="14">
    <source>
        <dbReference type="EMBL" id="KAB8038871.1"/>
    </source>
</evidence>
<dbReference type="Proteomes" id="UP000437748">
    <property type="component" value="Unassembled WGS sequence"/>
</dbReference>
<gene>
    <name evidence="9 14" type="primary">atpC</name>
    <name evidence="14" type="ORF">GCL60_08420</name>
</gene>
<dbReference type="PANTHER" id="PTHR13822">
    <property type="entry name" value="ATP SYNTHASE DELTA/EPSILON CHAIN"/>
    <property type="match status" value="1"/>
</dbReference>
<keyword evidence="11" id="KW-0175">Coiled coil</keyword>
<evidence type="ECO:0000256" key="7">
    <source>
        <dbReference type="ARBA" id="ARBA00023196"/>
    </source>
</evidence>
<keyword evidence="4 9" id="KW-0813">Transport</keyword>
<dbReference type="HAMAP" id="MF_00530">
    <property type="entry name" value="ATP_synth_epsil_bac"/>
    <property type="match status" value="1"/>
</dbReference>
<dbReference type="GO" id="GO:0005524">
    <property type="term" value="F:ATP binding"/>
    <property type="evidence" value="ECO:0007669"/>
    <property type="project" value="UniProtKB-UniRule"/>
</dbReference>
<evidence type="ECO:0000256" key="2">
    <source>
        <dbReference type="ARBA" id="ARBA00004184"/>
    </source>
</evidence>
<evidence type="ECO:0000259" key="12">
    <source>
        <dbReference type="Pfam" id="PF00401"/>
    </source>
</evidence>
<dbReference type="Pfam" id="PF02823">
    <property type="entry name" value="ATP-synt_DE_N"/>
    <property type="match status" value="1"/>
</dbReference>
<evidence type="ECO:0000259" key="13">
    <source>
        <dbReference type="Pfam" id="PF02823"/>
    </source>
</evidence>
<organism evidence="14 15">
    <name type="scientific">Silvanigrella paludirubra</name>
    <dbReference type="NCBI Taxonomy" id="2499159"/>
    <lineage>
        <taxon>Bacteria</taxon>
        <taxon>Pseudomonadati</taxon>
        <taxon>Bdellovibrionota</taxon>
        <taxon>Oligoflexia</taxon>
        <taxon>Silvanigrellales</taxon>
        <taxon>Silvanigrellaceae</taxon>
        <taxon>Silvanigrella</taxon>
    </lineage>
</organism>
<dbReference type="NCBIfam" id="TIGR01216">
    <property type="entry name" value="ATP_synt_epsi"/>
    <property type="match status" value="1"/>
</dbReference>
<evidence type="ECO:0000313" key="15">
    <source>
        <dbReference type="Proteomes" id="UP000437748"/>
    </source>
</evidence>
<comment type="similarity">
    <text evidence="3 9 10">Belongs to the ATPase epsilon chain family.</text>
</comment>
<evidence type="ECO:0000256" key="6">
    <source>
        <dbReference type="ARBA" id="ARBA00023136"/>
    </source>
</evidence>
<dbReference type="InterPro" id="IPR020546">
    <property type="entry name" value="ATP_synth_F1_dsu/esu_N"/>
</dbReference>
<evidence type="ECO:0000256" key="3">
    <source>
        <dbReference type="ARBA" id="ARBA00005712"/>
    </source>
</evidence>
<dbReference type="InterPro" id="IPR020547">
    <property type="entry name" value="ATP_synth_F1_esu_C"/>
</dbReference>
<dbReference type="CDD" id="cd12152">
    <property type="entry name" value="F1-ATPase_delta"/>
    <property type="match status" value="1"/>
</dbReference>
<evidence type="ECO:0000256" key="11">
    <source>
        <dbReference type="SAM" id="Coils"/>
    </source>
</evidence>
<feature type="coiled-coil region" evidence="11">
    <location>
        <begin position="88"/>
        <end position="115"/>
    </location>
</feature>
<evidence type="ECO:0000256" key="4">
    <source>
        <dbReference type="ARBA" id="ARBA00022448"/>
    </source>
</evidence>
<dbReference type="Gene3D" id="2.60.15.10">
    <property type="entry name" value="F0F1 ATP synthase delta/epsilon subunit, N-terminal"/>
    <property type="match status" value="1"/>
</dbReference>
<dbReference type="Pfam" id="PF00401">
    <property type="entry name" value="ATP-synt_DE"/>
    <property type="match status" value="1"/>
</dbReference>
<keyword evidence="8 9" id="KW-0066">ATP synthesis</keyword>
<dbReference type="EMBL" id="WFLM01000003">
    <property type="protein sequence ID" value="KAB8038871.1"/>
    <property type="molecule type" value="Genomic_DNA"/>
</dbReference>
<comment type="function">
    <text evidence="1 9">Produces ATP from ADP in the presence of a proton gradient across the membrane.</text>
</comment>
<evidence type="ECO:0000256" key="8">
    <source>
        <dbReference type="ARBA" id="ARBA00023310"/>
    </source>
</evidence>
<keyword evidence="15" id="KW-1185">Reference proteome</keyword>
<keyword evidence="7 9" id="KW-0139">CF(1)</keyword>
<name>A0A6N6VT81_9BACT</name>
<dbReference type="GO" id="GO:0012505">
    <property type="term" value="C:endomembrane system"/>
    <property type="evidence" value="ECO:0007669"/>
    <property type="project" value="UniProtKB-SubCell"/>
</dbReference>
<evidence type="ECO:0000256" key="1">
    <source>
        <dbReference type="ARBA" id="ARBA00003543"/>
    </source>
</evidence>
<comment type="subcellular location">
    <subcellularLocation>
        <location evidence="9">Cell membrane</location>
        <topology evidence="9">Peripheral membrane protein</topology>
    </subcellularLocation>
    <subcellularLocation>
        <location evidence="2">Endomembrane system</location>
        <topology evidence="2">Peripheral membrane protein</topology>
    </subcellularLocation>
</comment>
<dbReference type="InterPro" id="IPR001469">
    <property type="entry name" value="ATP_synth_F1_dsu/esu"/>
</dbReference>
<sequence>MVEAKGNMRVVILTPYKRLLDLSGVTELYLPIENGIIGVLPGHAPMVSAVGTGVVVYTQNNVSGFFKVAGGVAEITGASVTLLVDVGEDASQIDVERAKSSLERAENRLIAKASEHIDIKRAEASKLRAIARLEAAELHMGKNSQDKKSL</sequence>
<evidence type="ECO:0000256" key="5">
    <source>
        <dbReference type="ARBA" id="ARBA00023065"/>
    </source>
</evidence>
<dbReference type="SUPFAM" id="SSF51344">
    <property type="entry name" value="Epsilon subunit of F1F0-ATP synthase N-terminal domain"/>
    <property type="match status" value="1"/>
</dbReference>
<dbReference type="GO" id="GO:0046933">
    <property type="term" value="F:proton-transporting ATP synthase activity, rotational mechanism"/>
    <property type="evidence" value="ECO:0007669"/>
    <property type="project" value="UniProtKB-UniRule"/>
</dbReference>
<dbReference type="InterPro" id="IPR036771">
    <property type="entry name" value="ATPsynth_dsu/esu_N"/>
</dbReference>
<proteinExistence type="inferred from homology"/>
<reference evidence="14 15" key="1">
    <citation type="submission" date="2019-10" db="EMBL/GenBank/DDBJ databases">
        <title>New species of Slilvanegrellaceae.</title>
        <authorList>
            <person name="Pitt A."/>
            <person name="Hahn M.W."/>
        </authorList>
    </citation>
    <scope>NUCLEOTIDE SEQUENCE [LARGE SCALE GENOMIC DNA]</scope>
    <source>
        <strain evidence="14 15">SP-Ram-0.45-NSY-1</strain>
    </source>
</reference>
<dbReference type="AlphaFoldDB" id="A0A6N6VT81"/>
<dbReference type="PANTHER" id="PTHR13822:SF10">
    <property type="entry name" value="ATP SYNTHASE EPSILON CHAIN, CHLOROPLASTIC"/>
    <property type="match status" value="1"/>
</dbReference>
<dbReference type="Gene3D" id="1.20.5.440">
    <property type="entry name" value="ATP synthase delta/epsilon subunit, C-terminal domain"/>
    <property type="match status" value="1"/>
</dbReference>
<accession>A0A6N6VT81</accession>
<comment type="caution">
    <text evidence="14">The sequence shown here is derived from an EMBL/GenBank/DDBJ whole genome shotgun (WGS) entry which is preliminary data.</text>
</comment>
<dbReference type="GO" id="GO:0045259">
    <property type="term" value="C:proton-transporting ATP synthase complex"/>
    <property type="evidence" value="ECO:0007669"/>
    <property type="project" value="UniProtKB-KW"/>
</dbReference>
<dbReference type="OrthoDB" id="9791445at2"/>
<keyword evidence="6 9" id="KW-0472">Membrane</keyword>
<comment type="subunit">
    <text evidence="9 10">F-type ATPases have 2 components, CF(1) - the catalytic core - and CF(0) - the membrane proton channel. CF(1) has five subunits: alpha(3), beta(3), gamma(1), delta(1), epsilon(1). CF(0) has three main subunits: a, b and c.</text>
</comment>
<keyword evidence="9" id="KW-0375">Hydrogen ion transport</keyword>
<protein>
    <recommendedName>
        <fullName evidence="9">ATP synthase epsilon chain</fullName>
    </recommendedName>
    <alternativeName>
        <fullName evidence="9">ATP synthase F1 sector epsilon subunit</fullName>
    </alternativeName>
    <alternativeName>
        <fullName evidence="9">F-ATPase epsilon subunit</fullName>
    </alternativeName>
</protein>
<evidence type="ECO:0000256" key="10">
    <source>
        <dbReference type="RuleBase" id="RU003656"/>
    </source>
</evidence>
<feature type="domain" description="ATP synthase F1 complex delta/epsilon subunit N-terminal" evidence="13">
    <location>
        <begin position="8"/>
        <end position="85"/>
    </location>
</feature>
<feature type="domain" description="ATP synthase epsilon subunit C-terminal" evidence="12">
    <location>
        <begin position="92"/>
        <end position="137"/>
    </location>
</feature>
<keyword evidence="5 9" id="KW-0406">Ion transport</keyword>
<evidence type="ECO:0000256" key="9">
    <source>
        <dbReference type="HAMAP-Rule" id="MF_00530"/>
    </source>
</evidence>
<keyword evidence="9" id="KW-1003">Cell membrane</keyword>
<dbReference type="GO" id="GO:0005886">
    <property type="term" value="C:plasma membrane"/>
    <property type="evidence" value="ECO:0007669"/>
    <property type="project" value="UniProtKB-SubCell"/>
</dbReference>